<comment type="caution">
    <text evidence="1">The sequence shown here is derived from an EMBL/GenBank/DDBJ whole genome shotgun (WGS) entry which is preliminary data.</text>
</comment>
<proteinExistence type="predicted"/>
<gene>
    <name evidence="1" type="ORF">RRG08_000230</name>
</gene>
<reference evidence="1" key="1">
    <citation type="journal article" date="2023" name="G3 (Bethesda)">
        <title>A reference genome for the long-term kleptoplast-retaining sea slug Elysia crispata morphotype clarki.</title>
        <authorList>
            <person name="Eastman K.E."/>
            <person name="Pendleton A.L."/>
            <person name="Shaikh M.A."/>
            <person name="Suttiyut T."/>
            <person name="Ogas R."/>
            <person name="Tomko P."/>
            <person name="Gavelis G."/>
            <person name="Widhalm J.R."/>
            <person name="Wisecaver J.H."/>
        </authorList>
    </citation>
    <scope>NUCLEOTIDE SEQUENCE</scope>
    <source>
        <strain evidence="1">ECLA1</strain>
    </source>
</reference>
<name>A0AAE1AYT6_9GAST</name>
<organism evidence="1 2">
    <name type="scientific">Elysia crispata</name>
    <name type="common">lettuce slug</name>
    <dbReference type="NCBI Taxonomy" id="231223"/>
    <lineage>
        <taxon>Eukaryota</taxon>
        <taxon>Metazoa</taxon>
        <taxon>Spiralia</taxon>
        <taxon>Lophotrochozoa</taxon>
        <taxon>Mollusca</taxon>
        <taxon>Gastropoda</taxon>
        <taxon>Heterobranchia</taxon>
        <taxon>Euthyneura</taxon>
        <taxon>Panpulmonata</taxon>
        <taxon>Sacoglossa</taxon>
        <taxon>Placobranchoidea</taxon>
        <taxon>Plakobranchidae</taxon>
        <taxon>Elysia</taxon>
    </lineage>
</organism>
<accession>A0AAE1AYT6</accession>
<evidence type="ECO:0000313" key="2">
    <source>
        <dbReference type="Proteomes" id="UP001283361"/>
    </source>
</evidence>
<dbReference type="AlphaFoldDB" id="A0AAE1AYT6"/>
<sequence>MCLVDMSKRFHNPFASLRDFIAINCHLPTPRSSLHDLPFGKMFEGGETTFAEGKPFFREAKGLYFVWSRPPQKNMEGPPQRNNTSRFPRLFGVKIKETLNRLLHLGGRSIELFAGVECYEVVRHRKGF</sequence>
<evidence type="ECO:0000313" key="1">
    <source>
        <dbReference type="EMBL" id="KAK3795372.1"/>
    </source>
</evidence>
<dbReference type="EMBL" id="JAWDGP010001067">
    <property type="protein sequence ID" value="KAK3795372.1"/>
    <property type="molecule type" value="Genomic_DNA"/>
</dbReference>
<protein>
    <submittedName>
        <fullName evidence="1">Uncharacterized protein</fullName>
    </submittedName>
</protein>
<keyword evidence="2" id="KW-1185">Reference proteome</keyword>
<dbReference type="Proteomes" id="UP001283361">
    <property type="component" value="Unassembled WGS sequence"/>
</dbReference>